<dbReference type="SUPFAM" id="SSF81336">
    <property type="entry name" value="F1F0 ATP synthase subunit A"/>
    <property type="match status" value="1"/>
</dbReference>
<keyword evidence="8" id="KW-0406">Ion transport</keyword>
<keyword evidence="10" id="KW-0066">ATP synthesis</keyword>
<dbReference type="Pfam" id="PF00119">
    <property type="entry name" value="ATP-synt_A"/>
    <property type="match status" value="1"/>
</dbReference>
<evidence type="ECO:0000256" key="4">
    <source>
        <dbReference type="ARBA" id="ARBA00022547"/>
    </source>
</evidence>
<keyword evidence="9 12" id="KW-0472">Membrane</keyword>
<dbReference type="InterPro" id="IPR000568">
    <property type="entry name" value="ATP_synth_F0_asu"/>
</dbReference>
<evidence type="ECO:0000256" key="5">
    <source>
        <dbReference type="ARBA" id="ARBA00022692"/>
    </source>
</evidence>
<evidence type="ECO:0000256" key="2">
    <source>
        <dbReference type="ARBA" id="ARBA00006810"/>
    </source>
</evidence>
<dbReference type="PRINTS" id="PR00123">
    <property type="entry name" value="ATPASEA"/>
</dbReference>
<feature type="transmembrane region" description="Helical" evidence="12">
    <location>
        <begin position="189"/>
        <end position="210"/>
    </location>
</feature>
<feature type="transmembrane region" description="Helical" evidence="12">
    <location>
        <begin position="33"/>
        <end position="52"/>
    </location>
</feature>
<feature type="transmembrane region" description="Helical" evidence="12">
    <location>
        <begin position="88"/>
        <end position="111"/>
    </location>
</feature>
<dbReference type="GO" id="GO:0005743">
    <property type="term" value="C:mitochondrial inner membrane"/>
    <property type="evidence" value="ECO:0007669"/>
    <property type="project" value="UniProtKB-SubCell"/>
</dbReference>
<evidence type="ECO:0000256" key="10">
    <source>
        <dbReference type="ARBA" id="ARBA00023310"/>
    </source>
</evidence>
<proteinExistence type="inferred from homology"/>
<keyword evidence="3" id="KW-0813">Transport</keyword>
<dbReference type="PROSITE" id="PS00449">
    <property type="entry name" value="ATPASE_A"/>
    <property type="match status" value="1"/>
</dbReference>
<comment type="subcellular location">
    <subcellularLocation>
        <location evidence="1 11">Mitochondrion inner membrane</location>
        <topology evidence="1 11">Multi-pass membrane protein</topology>
    </subcellularLocation>
</comment>
<gene>
    <name evidence="13" type="primary">atp6</name>
</gene>
<dbReference type="GeneID" id="63648368"/>
<dbReference type="HAMAP" id="MF_01393">
    <property type="entry name" value="ATP_synth_a_bact"/>
    <property type="match status" value="1"/>
</dbReference>
<evidence type="ECO:0000256" key="9">
    <source>
        <dbReference type="ARBA" id="ARBA00023136"/>
    </source>
</evidence>
<organism evidence="13">
    <name type="scientific">Cyanophora sudae</name>
    <dbReference type="NCBI Taxonomy" id="1522369"/>
    <lineage>
        <taxon>Eukaryota</taxon>
        <taxon>Glaucocystophyceae</taxon>
        <taxon>Cyanophorales</taxon>
        <taxon>Cyanophoraceae</taxon>
        <taxon>Cyanophora</taxon>
    </lineage>
</organism>
<geneLocation type="mitochondrion" evidence="13"/>
<keyword evidence="13" id="KW-0496">Mitochondrion</keyword>
<protein>
    <recommendedName>
        <fullName evidence="11">ATP synthase subunit a</fullName>
    </recommendedName>
</protein>
<keyword evidence="5 12" id="KW-0812">Transmembrane</keyword>
<sequence length="251" mass="28207">MLSNPIEQFNIVSLIPLNLIGFKYNISLTNSSLFMLITCFSVLIIACGAISFKKVFPNHWQVFVEYIYDFLFMSLVTEINGKKGRLFFPLIFTLFLFISIGNLVGMVPFSFTFTSHIVITLGLSLSFFIGLIIYGIYLHGFHFISLFIPKGVPVVLLPLLFVIEFISYVSRGFSLAIRLFANMMAGHALVKILAGFAYVMLGLGGIFPLFEFIPILIITAIYVLELGVAVLQAYVFSVLICIYLNDSLYLH</sequence>
<name>A0A873WYA6_9EUKA</name>
<evidence type="ECO:0000256" key="8">
    <source>
        <dbReference type="ARBA" id="ARBA00023065"/>
    </source>
</evidence>
<dbReference type="GO" id="GO:0045259">
    <property type="term" value="C:proton-transporting ATP synthase complex"/>
    <property type="evidence" value="ECO:0007669"/>
    <property type="project" value="UniProtKB-KW"/>
</dbReference>
<dbReference type="AlphaFoldDB" id="A0A873WYA6"/>
<dbReference type="PANTHER" id="PTHR11410:SF0">
    <property type="entry name" value="ATP SYNTHASE SUBUNIT A"/>
    <property type="match status" value="1"/>
</dbReference>
<dbReference type="CDD" id="cd00310">
    <property type="entry name" value="ATP-synt_Fo_a_6"/>
    <property type="match status" value="1"/>
</dbReference>
<dbReference type="InterPro" id="IPR023011">
    <property type="entry name" value="ATP_synth_F0_asu_AS"/>
</dbReference>
<dbReference type="PANTHER" id="PTHR11410">
    <property type="entry name" value="ATP SYNTHASE SUBUNIT A"/>
    <property type="match status" value="1"/>
</dbReference>
<dbReference type="EMBL" id="MT919637">
    <property type="protein sequence ID" value="QPB15052.1"/>
    <property type="molecule type" value="Genomic_DNA"/>
</dbReference>
<evidence type="ECO:0000256" key="7">
    <source>
        <dbReference type="ARBA" id="ARBA00022989"/>
    </source>
</evidence>
<dbReference type="InterPro" id="IPR045083">
    <property type="entry name" value="ATP_synth_F0_asu_bact/mt"/>
</dbReference>
<keyword evidence="4" id="KW-0138">CF(0)</keyword>
<dbReference type="FunFam" id="1.20.120.220:FF:000003">
    <property type="entry name" value="ATP synthase subunit a"/>
    <property type="match status" value="1"/>
</dbReference>
<feature type="transmembrane region" description="Helical" evidence="12">
    <location>
        <begin position="117"/>
        <end position="139"/>
    </location>
</feature>
<dbReference type="InterPro" id="IPR035908">
    <property type="entry name" value="F0_ATP_A_sf"/>
</dbReference>
<keyword evidence="6" id="KW-0375">Hydrogen ion transport</keyword>
<evidence type="ECO:0000313" key="13">
    <source>
        <dbReference type="EMBL" id="QPB15052.1"/>
    </source>
</evidence>
<evidence type="ECO:0000256" key="6">
    <source>
        <dbReference type="ARBA" id="ARBA00022781"/>
    </source>
</evidence>
<keyword evidence="7 12" id="KW-1133">Transmembrane helix</keyword>
<accession>A0A873WYA6</accession>
<comment type="similarity">
    <text evidence="2">Belongs to the ATPase A chain family.</text>
</comment>
<evidence type="ECO:0000256" key="12">
    <source>
        <dbReference type="SAM" id="Phobius"/>
    </source>
</evidence>
<dbReference type="NCBIfam" id="NF004482">
    <property type="entry name" value="PRK05815.2-4"/>
    <property type="match status" value="1"/>
</dbReference>
<feature type="transmembrane region" description="Helical" evidence="12">
    <location>
        <begin position="222"/>
        <end position="245"/>
    </location>
</feature>
<reference evidence="13" key="2">
    <citation type="submission" date="2020-08" db="EMBL/GenBank/DDBJ databases">
        <authorList>
            <person name="Russell S.R."/>
            <person name="Jackson C."/>
            <person name="Reyes-Prieto A."/>
        </authorList>
    </citation>
    <scope>NUCLEOTIDE SEQUENCE</scope>
    <source>
        <strain evidence="13">NIES-764</strain>
    </source>
</reference>
<dbReference type="NCBIfam" id="TIGR01131">
    <property type="entry name" value="ATP_synt_6_or_A"/>
    <property type="match status" value="1"/>
</dbReference>
<dbReference type="Gene3D" id="1.20.120.220">
    <property type="entry name" value="ATP synthase, F0 complex, subunit A"/>
    <property type="match status" value="1"/>
</dbReference>
<evidence type="ECO:0000256" key="3">
    <source>
        <dbReference type="ARBA" id="ARBA00022448"/>
    </source>
</evidence>
<reference evidence="13" key="1">
    <citation type="journal article" date="2020" name="J. Eukaryot. Microbiol.">
        <title>High Sequence Divergence but Limited Architectural Rearrangements in Organelle Genomes of Cyanophora (Glaucophyta) Species.</title>
        <authorList>
            <person name="Russell S."/>
            <person name="Jackson C."/>
            <person name="Reyes-Prieto A."/>
        </authorList>
    </citation>
    <scope>NUCLEOTIDE SEQUENCE</scope>
    <source>
        <strain evidence="13">NIES-764</strain>
    </source>
</reference>
<dbReference type="GO" id="GO:0046933">
    <property type="term" value="F:proton-transporting ATP synthase activity, rotational mechanism"/>
    <property type="evidence" value="ECO:0007669"/>
    <property type="project" value="TreeGrafter"/>
</dbReference>
<feature type="transmembrane region" description="Helical" evidence="12">
    <location>
        <begin position="151"/>
        <end position="169"/>
    </location>
</feature>
<evidence type="ECO:0000256" key="11">
    <source>
        <dbReference type="RuleBase" id="RU004450"/>
    </source>
</evidence>
<dbReference type="RefSeq" id="YP_010041753.1">
    <property type="nucleotide sequence ID" value="NC_054208.1"/>
</dbReference>
<evidence type="ECO:0000256" key="1">
    <source>
        <dbReference type="ARBA" id="ARBA00004448"/>
    </source>
</evidence>